<dbReference type="SUPFAM" id="SSF46785">
    <property type="entry name" value="Winged helix' DNA-binding domain"/>
    <property type="match status" value="1"/>
</dbReference>
<proteinExistence type="predicted"/>
<dbReference type="InterPro" id="IPR001845">
    <property type="entry name" value="HTH_ArsR_DNA-bd_dom"/>
</dbReference>
<sequence length="119" mass="13484">MQLVSHMAYLDRVFHSLSDGTRRAVIAQLAGGPASVGELARQHRMALPSFMKHIHVLEESEIVVSRKMGRVRMCQLRPGALAAAQGWLEQERRVWETRLNQLDSFVETLAEQDNTHGHE</sequence>
<dbReference type="CDD" id="cd00090">
    <property type="entry name" value="HTH_ARSR"/>
    <property type="match status" value="1"/>
</dbReference>
<dbReference type="EMBL" id="CP152276">
    <property type="protein sequence ID" value="XAE42664.1"/>
    <property type="molecule type" value="Genomic_DNA"/>
</dbReference>
<evidence type="ECO:0000313" key="3">
    <source>
        <dbReference type="Proteomes" id="UP001449795"/>
    </source>
</evidence>
<dbReference type="SMART" id="SM00418">
    <property type="entry name" value="HTH_ARSR"/>
    <property type="match status" value="1"/>
</dbReference>
<evidence type="ECO:0000313" key="2">
    <source>
        <dbReference type="EMBL" id="XAE42664.1"/>
    </source>
</evidence>
<dbReference type="PANTHER" id="PTHR38600:SF2">
    <property type="entry name" value="SLL0088 PROTEIN"/>
    <property type="match status" value="1"/>
</dbReference>
<gene>
    <name evidence="2" type="ORF">AAC691_20860</name>
</gene>
<dbReference type="Proteomes" id="UP001449795">
    <property type="component" value="Chromosome"/>
</dbReference>
<dbReference type="Pfam" id="PF12840">
    <property type="entry name" value="HTH_20"/>
    <property type="match status" value="1"/>
</dbReference>
<dbReference type="Gene3D" id="1.10.10.10">
    <property type="entry name" value="Winged helix-like DNA-binding domain superfamily/Winged helix DNA-binding domain"/>
    <property type="match status" value="1"/>
</dbReference>
<protein>
    <submittedName>
        <fullName evidence="2">Metalloregulator ArsR/SmtB family transcription factor</fullName>
    </submittedName>
</protein>
<dbReference type="PANTHER" id="PTHR38600">
    <property type="entry name" value="TRANSCRIPTIONAL REGULATORY PROTEIN"/>
    <property type="match status" value="1"/>
</dbReference>
<dbReference type="InterPro" id="IPR011991">
    <property type="entry name" value="ArsR-like_HTH"/>
</dbReference>
<dbReference type="InterPro" id="IPR036388">
    <property type="entry name" value="WH-like_DNA-bd_sf"/>
</dbReference>
<name>A0ABZ3D4H5_9PROT</name>
<keyword evidence="3" id="KW-1185">Reference proteome</keyword>
<feature type="domain" description="HTH arsR-type" evidence="1">
    <location>
        <begin position="3"/>
        <end position="119"/>
    </location>
</feature>
<dbReference type="PROSITE" id="PS50987">
    <property type="entry name" value="HTH_ARSR_2"/>
    <property type="match status" value="1"/>
</dbReference>
<reference evidence="2 3" key="1">
    <citation type="submission" date="2024-04" db="EMBL/GenBank/DDBJ databases">
        <title>Complete genome sequence of Nguyenibacter vanlangesis HBCM-1154, a strain capable of nitrogen fixation, IAA production, and phosphorus solubilization isolated from sugarcane soil.</title>
        <authorList>
            <person name="MY HANH P."/>
        </authorList>
    </citation>
    <scope>NUCLEOTIDE SEQUENCE [LARGE SCALE GENOMIC DNA]</scope>
    <source>
        <strain evidence="2 3">HBCM 1154</strain>
    </source>
</reference>
<evidence type="ECO:0000259" key="1">
    <source>
        <dbReference type="PROSITE" id="PS50987"/>
    </source>
</evidence>
<accession>A0ABZ3D4H5</accession>
<dbReference type="RefSeq" id="WP_342628325.1">
    <property type="nucleotide sequence ID" value="NZ_CP152276.1"/>
</dbReference>
<organism evidence="2 3">
    <name type="scientific">Nguyenibacter vanlangensis</name>
    <dbReference type="NCBI Taxonomy" id="1216886"/>
    <lineage>
        <taxon>Bacteria</taxon>
        <taxon>Pseudomonadati</taxon>
        <taxon>Pseudomonadota</taxon>
        <taxon>Alphaproteobacteria</taxon>
        <taxon>Acetobacterales</taxon>
        <taxon>Acetobacteraceae</taxon>
        <taxon>Nguyenibacter</taxon>
    </lineage>
</organism>
<dbReference type="InterPro" id="IPR036390">
    <property type="entry name" value="WH_DNA-bd_sf"/>
</dbReference>